<dbReference type="RefSeq" id="WP_209655409.1">
    <property type="nucleotide sequence ID" value="NZ_JAGJCB010000011.1"/>
</dbReference>
<name>A0ABS4BVA5_9FLAO</name>
<protein>
    <submittedName>
        <fullName evidence="1">UDP-glycosyltransferase</fullName>
    </submittedName>
</protein>
<gene>
    <name evidence="1" type="ORF">J8H85_11810</name>
</gene>
<evidence type="ECO:0000313" key="1">
    <source>
        <dbReference type="EMBL" id="MBP0904515.1"/>
    </source>
</evidence>
<dbReference type="SUPFAM" id="SSF53756">
    <property type="entry name" value="UDP-Glycosyltransferase/glycogen phosphorylase"/>
    <property type="match status" value="1"/>
</dbReference>
<accession>A0ABS4BVA5</accession>
<keyword evidence="2" id="KW-1185">Reference proteome</keyword>
<dbReference type="Proteomes" id="UP000670776">
    <property type="component" value="Unassembled WGS sequence"/>
</dbReference>
<dbReference type="EMBL" id="JAGJCB010000011">
    <property type="protein sequence ID" value="MBP0904515.1"/>
    <property type="molecule type" value="Genomic_DNA"/>
</dbReference>
<reference evidence="1 2" key="1">
    <citation type="submission" date="2021-04" db="EMBL/GenBank/DDBJ databases">
        <title>Mariniflexile gromovii gen. nov., sp. nov., a gliding bacterium isolated from the sea urchin Strongylocentrotus intermedius.</title>
        <authorList>
            <person name="Ko S."/>
            <person name="Le V."/>
            <person name="Ahn C.-Y."/>
            <person name="Oh H.-M."/>
        </authorList>
    </citation>
    <scope>NUCLEOTIDE SEQUENCE [LARGE SCALE GENOMIC DNA]</scope>
    <source>
        <strain evidence="1 2">KCTC 12570</strain>
    </source>
</reference>
<sequence length="330" mass="38064">MTNILVATNHLKDLGGSETFTYSLIDELKNRPNFNVEYFTFYKGLTSEKIESELDVKFMSKKRYDLILANHNTCVDHLYKNGFIIQTCHGVYPKLEQPSDKANAYVAISLEVQNHLALKGYNSVVIYNGINLKKFNCHNELNEKLTTVLSLCQSAKANEFIKKACDEMIIEFIIADKNNNPTWNISKLINKSDLVIGLGRSAYEGMACGRPVIIYDNRDYLDDFGDGYVKNILGLSLQNNCSGRYFKKNFSLAQFIEELGKYQKKDGLFFRSFAEKELDIEKNTNKYLQYWATIKKIDKKRKLSKMERIVGKKVLTVLIKIYRQIKKNVN</sequence>
<comment type="caution">
    <text evidence="1">The sequence shown here is derived from an EMBL/GenBank/DDBJ whole genome shotgun (WGS) entry which is preliminary data.</text>
</comment>
<proteinExistence type="predicted"/>
<organism evidence="1 2">
    <name type="scientific">Mariniflexile gromovii</name>
    <dbReference type="NCBI Taxonomy" id="362523"/>
    <lineage>
        <taxon>Bacteria</taxon>
        <taxon>Pseudomonadati</taxon>
        <taxon>Bacteroidota</taxon>
        <taxon>Flavobacteriia</taxon>
        <taxon>Flavobacteriales</taxon>
        <taxon>Flavobacteriaceae</taxon>
        <taxon>Mariniflexile</taxon>
    </lineage>
</organism>
<dbReference type="Gene3D" id="3.40.50.2000">
    <property type="entry name" value="Glycogen Phosphorylase B"/>
    <property type="match status" value="1"/>
</dbReference>
<evidence type="ECO:0000313" key="2">
    <source>
        <dbReference type="Proteomes" id="UP000670776"/>
    </source>
</evidence>